<reference evidence="3" key="1">
    <citation type="submission" date="2025-08" db="UniProtKB">
        <authorList>
            <consortium name="RefSeq"/>
        </authorList>
    </citation>
    <scope>IDENTIFICATION</scope>
    <source>
        <tissue evidence="3">Testes</tissue>
    </source>
</reference>
<evidence type="ECO:0000313" key="2">
    <source>
        <dbReference type="Proteomes" id="UP000694865"/>
    </source>
</evidence>
<sequence length="202" mass="23207">MAEHSDVSSAATDDYDISDNSLTLFDTSTIIRPYMYELMAEVNVRDDRSAQHVEENSSTRLDNLDWCKCGGRCQILPTIRECVCCREVTVVDAKCLKAVFEFGLEERLQCITQHSGFQCVSLNKFVLQTAWFQYRQQYDTPFDGPDHERYRHTAYRQLARWCWGFLGKSVRVVLSACAVSCIRAHFPPPGPEENAVYIGHQY</sequence>
<organism evidence="2 3">
    <name type="scientific">Saccoglossus kowalevskii</name>
    <name type="common">Acorn worm</name>
    <dbReference type="NCBI Taxonomy" id="10224"/>
    <lineage>
        <taxon>Eukaryota</taxon>
        <taxon>Metazoa</taxon>
        <taxon>Hemichordata</taxon>
        <taxon>Enteropneusta</taxon>
        <taxon>Harrimaniidae</taxon>
        <taxon>Saccoglossus</taxon>
    </lineage>
</organism>
<dbReference type="PANTHER" id="PTHR36981:SF1">
    <property type="entry name" value="P2X PURINORECEPTOR 7 INTRACELLULAR DOMAIN-CONTAINING PROTEIN"/>
    <property type="match status" value="1"/>
</dbReference>
<dbReference type="RefSeq" id="XP_006813285.1">
    <property type="nucleotide sequence ID" value="XM_006813222.1"/>
</dbReference>
<keyword evidence="2" id="KW-1185">Reference proteome</keyword>
<evidence type="ECO:0000313" key="3">
    <source>
        <dbReference type="RefSeq" id="XP_006813285.1"/>
    </source>
</evidence>
<dbReference type="GeneID" id="102806939"/>
<gene>
    <name evidence="3" type="primary">LOC102806939</name>
</gene>
<evidence type="ECO:0000259" key="1">
    <source>
        <dbReference type="Pfam" id="PF20478"/>
    </source>
</evidence>
<feature type="domain" description="P2X purinoreceptor 7 intracellular" evidence="1">
    <location>
        <begin position="109"/>
        <end position="189"/>
    </location>
</feature>
<name>A0ABM0LZU4_SACKO</name>
<dbReference type="PANTHER" id="PTHR36981">
    <property type="entry name" value="ZGC:195170"/>
    <property type="match status" value="1"/>
</dbReference>
<proteinExistence type="predicted"/>
<dbReference type="Pfam" id="PF20478">
    <property type="entry name" value="P2RX7_C"/>
    <property type="match status" value="1"/>
</dbReference>
<protein>
    <submittedName>
        <fullName evidence="3">Uncharacterized protein LOC102806939</fullName>
    </submittedName>
</protein>
<accession>A0ABM0LZU4</accession>
<dbReference type="InterPro" id="IPR046815">
    <property type="entry name" value="P2RX7_C"/>
</dbReference>
<dbReference type="Proteomes" id="UP000694865">
    <property type="component" value="Unplaced"/>
</dbReference>